<accession>A0A8D8TQF2</accession>
<evidence type="ECO:0000256" key="2">
    <source>
        <dbReference type="SAM" id="SignalP"/>
    </source>
</evidence>
<keyword evidence="2" id="KW-0732">Signal</keyword>
<feature type="compositionally biased region" description="Pro residues" evidence="1">
    <location>
        <begin position="107"/>
        <end position="124"/>
    </location>
</feature>
<evidence type="ECO:0000313" key="3">
    <source>
        <dbReference type="EMBL" id="CAG6689531.1"/>
    </source>
</evidence>
<organism evidence="3">
    <name type="scientific">Cacopsylla melanoneura</name>
    <dbReference type="NCBI Taxonomy" id="428564"/>
    <lineage>
        <taxon>Eukaryota</taxon>
        <taxon>Metazoa</taxon>
        <taxon>Ecdysozoa</taxon>
        <taxon>Arthropoda</taxon>
        <taxon>Hexapoda</taxon>
        <taxon>Insecta</taxon>
        <taxon>Pterygota</taxon>
        <taxon>Neoptera</taxon>
        <taxon>Paraneoptera</taxon>
        <taxon>Hemiptera</taxon>
        <taxon>Sternorrhyncha</taxon>
        <taxon>Psylloidea</taxon>
        <taxon>Psyllidae</taxon>
        <taxon>Psyllinae</taxon>
        <taxon>Cacopsylla</taxon>
    </lineage>
</organism>
<evidence type="ECO:0000256" key="1">
    <source>
        <dbReference type="SAM" id="MobiDB-lite"/>
    </source>
</evidence>
<sequence length="448" mass="49340">MYILLACLSLAVLAYSDDSKHYLLKYTAPASIEPAAHPVERKPHDSVGATYQAITKRHYTGAASSSTTAEILNTITSPHSRSSVSFTTTSADHPAEEPPHHPVNRSPAPPHYPVPTPLHHPSPTPLHHSPHPVEHSPPTHTVYNPTPVPPIAHQPTPGDLSPIYHSTPAPHPTPIYYTVSPPPPSHSLPHPSPPSHPLSHPSQDYSPARVLYHSQYPASLAEHPISVPASQHYDLQHIVNDPEHSRTPSTYTYRIPPNQTDDYPPAPRVSPKAFSYQPVITIANNMKSFYKTFNYDPFVVPQPPAAEQYYAGNYLNNLIYPGSEVVDIYKTYPAPNPPSYPTHYAPSYPTSYQPSYPSPDPPSYSTPTPKLIKVFPSPVVSYNVTSAYPSYETSPTPVPILPRVPLSLPPPEGLSLIQGVPKPYKDNAYIEPQRPLFAPVLVFKKYSP</sequence>
<dbReference type="EMBL" id="HBUF01292703">
    <property type="protein sequence ID" value="CAG6689531.1"/>
    <property type="molecule type" value="Transcribed_RNA"/>
</dbReference>
<feature type="region of interest" description="Disordered" evidence="1">
    <location>
        <begin position="75"/>
        <end position="205"/>
    </location>
</feature>
<feature type="compositionally biased region" description="Polar residues" evidence="1">
    <location>
        <begin position="75"/>
        <end position="91"/>
    </location>
</feature>
<reference evidence="3" key="1">
    <citation type="submission" date="2021-05" db="EMBL/GenBank/DDBJ databases">
        <authorList>
            <person name="Alioto T."/>
            <person name="Alioto T."/>
            <person name="Gomez Garrido J."/>
        </authorList>
    </citation>
    <scope>NUCLEOTIDE SEQUENCE</scope>
</reference>
<proteinExistence type="predicted"/>
<feature type="chain" id="PRO_5034020319" evidence="2">
    <location>
        <begin position="17"/>
        <end position="448"/>
    </location>
</feature>
<dbReference type="AlphaFoldDB" id="A0A8D8TQF2"/>
<feature type="compositionally biased region" description="Pro residues" evidence="1">
    <location>
        <begin position="180"/>
        <end position="196"/>
    </location>
</feature>
<name>A0A8D8TQF2_9HEMI</name>
<protein>
    <submittedName>
        <fullName evidence="3">Uncharacterized protein</fullName>
    </submittedName>
</protein>
<dbReference type="PRINTS" id="PR01217">
    <property type="entry name" value="PRICHEXTENSN"/>
</dbReference>
<feature type="signal peptide" evidence="2">
    <location>
        <begin position="1"/>
        <end position="16"/>
    </location>
</feature>